<evidence type="ECO:0000313" key="2">
    <source>
        <dbReference type="Proteomes" id="UP000789860"/>
    </source>
</evidence>
<dbReference type="EMBL" id="CAJVPM010000143">
    <property type="protein sequence ID" value="CAG8436760.1"/>
    <property type="molecule type" value="Genomic_DNA"/>
</dbReference>
<dbReference type="Proteomes" id="UP000789860">
    <property type="component" value="Unassembled WGS sequence"/>
</dbReference>
<organism evidence="1 2">
    <name type="scientific">Scutellospora calospora</name>
    <dbReference type="NCBI Taxonomy" id="85575"/>
    <lineage>
        <taxon>Eukaryota</taxon>
        <taxon>Fungi</taxon>
        <taxon>Fungi incertae sedis</taxon>
        <taxon>Mucoromycota</taxon>
        <taxon>Glomeromycotina</taxon>
        <taxon>Glomeromycetes</taxon>
        <taxon>Diversisporales</taxon>
        <taxon>Gigasporaceae</taxon>
        <taxon>Scutellospora</taxon>
    </lineage>
</organism>
<keyword evidence="2" id="KW-1185">Reference proteome</keyword>
<protein>
    <submittedName>
        <fullName evidence="1">8071_t:CDS:1</fullName>
    </submittedName>
</protein>
<proteinExistence type="predicted"/>
<sequence length="156" mass="18739">MTTSMDIELILFKIKDQYFDIDARLIKKHLTSALYTTITTNIRTSNKIKHIVNERDVELDCFDIGERNLTIFELVMKFYKTEANDLYDFINMIVKLAKEYVKGYKRMTLIEFPYCDNTKVEEYIPLIEINIAEKCLKFKYEISKEYVLEKIEKKFR</sequence>
<comment type="caution">
    <text evidence="1">The sequence shown here is derived from an EMBL/GenBank/DDBJ whole genome shotgun (WGS) entry which is preliminary data.</text>
</comment>
<reference evidence="1" key="1">
    <citation type="submission" date="2021-06" db="EMBL/GenBank/DDBJ databases">
        <authorList>
            <person name="Kallberg Y."/>
            <person name="Tangrot J."/>
            <person name="Rosling A."/>
        </authorList>
    </citation>
    <scope>NUCLEOTIDE SEQUENCE</scope>
    <source>
        <strain evidence="1">AU212A</strain>
    </source>
</reference>
<gene>
    <name evidence="1" type="ORF">SCALOS_LOCUS311</name>
</gene>
<name>A0ACA9JUI3_9GLOM</name>
<evidence type="ECO:0000313" key="1">
    <source>
        <dbReference type="EMBL" id="CAG8436760.1"/>
    </source>
</evidence>
<accession>A0ACA9JUI3</accession>